<evidence type="ECO:0000313" key="3">
    <source>
        <dbReference type="Proteomes" id="UP000076532"/>
    </source>
</evidence>
<dbReference type="EMBL" id="KV417494">
    <property type="protein sequence ID" value="KZP30305.1"/>
    <property type="molecule type" value="Genomic_DNA"/>
</dbReference>
<feature type="region of interest" description="Disordered" evidence="1">
    <location>
        <begin position="60"/>
        <end position="113"/>
    </location>
</feature>
<evidence type="ECO:0000256" key="1">
    <source>
        <dbReference type="SAM" id="MobiDB-lite"/>
    </source>
</evidence>
<accession>A0A166T864</accession>
<dbReference type="AlphaFoldDB" id="A0A166T864"/>
<proteinExistence type="predicted"/>
<dbReference type="Proteomes" id="UP000076532">
    <property type="component" value="Unassembled WGS sequence"/>
</dbReference>
<keyword evidence="3" id="KW-1185">Reference proteome</keyword>
<gene>
    <name evidence="2" type="ORF">FIBSPDRAFT_850611</name>
</gene>
<name>A0A166T864_9AGAM</name>
<sequence length="113" mass="11947">ISNAKSHDHPHRKTCIISHIQSVRTAIPLPVSVATSSKSVPASPLLSSACSDLGICSSAPPPAQYSTPTQHSTRTRGSRSGSTPRTQAQRAHRSASRDMAREPSHGAGLCWAR</sequence>
<feature type="non-terminal residue" evidence="2">
    <location>
        <position position="1"/>
    </location>
</feature>
<organism evidence="2 3">
    <name type="scientific">Athelia psychrophila</name>
    <dbReference type="NCBI Taxonomy" id="1759441"/>
    <lineage>
        <taxon>Eukaryota</taxon>
        <taxon>Fungi</taxon>
        <taxon>Dikarya</taxon>
        <taxon>Basidiomycota</taxon>
        <taxon>Agaricomycotina</taxon>
        <taxon>Agaricomycetes</taxon>
        <taxon>Agaricomycetidae</taxon>
        <taxon>Atheliales</taxon>
        <taxon>Atheliaceae</taxon>
        <taxon>Athelia</taxon>
    </lineage>
</organism>
<reference evidence="2 3" key="1">
    <citation type="journal article" date="2016" name="Mol. Biol. Evol.">
        <title>Comparative Genomics of Early-Diverging Mushroom-Forming Fungi Provides Insights into the Origins of Lignocellulose Decay Capabilities.</title>
        <authorList>
            <person name="Nagy L.G."/>
            <person name="Riley R."/>
            <person name="Tritt A."/>
            <person name="Adam C."/>
            <person name="Daum C."/>
            <person name="Floudas D."/>
            <person name="Sun H."/>
            <person name="Yadav J.S."/>
            <person name="Pangilinan J."/>
            <person name="Larsson K.H."/>
            <person name="Matsuura K."/>
            <person name="Barry K."/>
            <person name="Labutti K."/>
            <person name="Kuo R."/>
            <person name="Ohm R.A."/>
            <person name="Bhattacharya S.S."/>
            <person name="Shirouzu T."/>
            <person name="Yoshinaga Y."/>
            <person name="Martin F.M."/>
            <person name="Grigoriev I.V."/>
            <person name="Hibbett D.S."/>
        </authorList>
    </citation>
    <scope>NUCLEOTIDE SEQUENCE [LARGE SCALE GENOMIC DNA]</scope>
    <source>
        <strain evidence="2 3">CBS 109695</strain>
    </source>
</reference>
<protein>
    <submittedName>
        <fullName evidence="2">Uncharacterized protein</fullName>
    </submittedName>
</protein>
<feature type="compositionally biased region" description="Basic and acidic residues" evidence="1">
    <location>
        <begin position="95"/>
        <end position="104"/>
    </location>
</feature>
<evidence type="ECO:0000313" key="2">
    <source>
        <dbReference type="EMBL" id="KZP30305.1"/>
    </source>
</evidence>